<evidence type="ECO:0000313" key="4">
    <source>
        <dbReference type="Proteomes" id="UP000009192"/>
    </source>
</evidence>
<accession>B4L2L1</accession>
<dbReference type="EMBL" id="CH933810">
    <property type="protein sequence ID" value="EDW07809.2"/>
    <property type="molecule type" value="Genomic_DNA"/>
</dbReference>
<dbReference type="eggNOG" id="ENOG502T9R5">
    <property type="taxonomic scope" value="Eukaryota"/>
</dbReference>
<evidence type="ECO:0000256" key="2">
    <source>
        <dbReference type="SAM" id="MobiDB-lite"/>
    </source>
</evidence>
<feature type="compositionally biased region" description="Gly residues" evidence="2">
    <location>
        <begin position="45"/>
        <end position="57"/>
    </location>
</feature>
<feature type="coiled-coil region" evidence="1">
    <location>
        <begin position="313"/>
        <end position="340"/>
    </location>
</feature>
<dbReference type="AlphaFoldDB" id="B4L2L1"/>
<proteinExistence type="predicted"/>
<dbReference type="Proteomes" id="UP000009192">
    <property type="component" value="Unassembled WGS sequence"/>
</dbReference>
<sequence>MQRDVQRPPVTPPPATSRVAFGRSCPGATSTITMTQTTMTTLTRRGGGGGGNSGGSGNQRCRQDTPRPRPMQAAHDQLELLLTRIEQDTVAPPPRRRKPAPARTVRRQMEHPPPVPTVTPLGSARGQDLSRTPRPSEYVAPNSTAHLNATGGHAVVPDDVVPLTQNPQMLAPGKRQALLDLLSRSEPQDQEIVNALRSEISIAGDPSTDAMRLTLQMLPLALTPGNSPYCERFWEGHRYLKERQRLHQQLQPDDLRYKEVKILRSPNGKFFLSKTLEEELKDEKHVLDFIDSELQRGDIPEMMPEPNERQRQALDERAELDRQKQQVSEWRAQQRIAEHKRAEQQVTKRMLKKAKQIKHQTQDDTMWTPKRQHRQQHPQPVHLNADMELDLDLELAELPQRSEEETLVASQETDYSSDHILDEGQEFILQLNSDFEEDTDATPRPSGTEGTIQELDNDLADTREQRRQFQNQCQNSSFYGNANCLTPWTLYSNISSNLVEEMTRNIDAELHRSIAGFIKDFVDKETRTTNNQTN</sequence>
<gene>
    <name evidence="3" type="primary">Dmoj\GI14654</name>
    <name evidence="3" type="ORF">Dmoj_GI14654</name>
</gene>
<protein>
    <submittedName>
        <fullName evidence="3">Uncharacterized protein</fullName>
    </submittedName>
</protein>
<reference evidence="3 4" key="1">
    <citation type="journal article" date="2007" name="Nature">
        <title>Evolution of genes and genomes on the Drosophila phylogeny.</title>
        <authorList>
            <consortium name="Drosophila 12 Genomes Consortium"/>
            <person name="Clark A.G."/>
            <person name="Eisen M.B."/>
            <person name="Smith D.R."/>
            <person name="Bergman C.M."/>
            <person name="Oliver B."/>
            <person name="Markow T.A."/>
            <person name="Kaufman T.C."/>
            <person name="Kellis M."/>
            <person name="Gelbart W."/>
            <person name="Iyer V.N."/>
            <person name="Pollard D.A."/>
            <person name="Sackton T.B."/>
            <person name="Larracuente A.M."/>
            <person name="Singh N.D."/>
            <person name="Abad J.P."/>
            <person name="Abt D.N."/>
            <person name="Adryan B."/>
            <person name="Aguade M."/>
            <person name="Akashi H."/>
            <person name="Anderson W.W."/>
            <person name="Aquadro C.F."/>
            <person name="Ardell D.H."/>
            <person name="Arguello R."/>
            <person name="Artieri C.G."/>
            <person name="Barbash D.A."/>
            <person name="Barker D."/>
            <person name="Barsanti P."/>
            <person name="Batterham P."/>
            <person name="Batzoglou S."/>
            <person name="Begun D."/>
            <person name="Bhutkar A."/>
            <person name="Blanco E."/>
            <person name="Bosak S.A."/>
            <person name="Bradley R.K."/>
            <person name="Brand A.D."/>
            <person name="Brent M.R."/>
            <person name="Brooks A.N."/>
            <person name="Brown R.H."/>
            <person name="Butlin R.K."/>
            <person name="Caggese C."/>
            <person name="Calvi B.R."/>
            <person name="Bernardo de Carvalho A."/>
            <person name="Caspi A."/>
            <person name="Castrezana S."/>
            <person name="Celniker S.E."/>
            <person name="Chang J.L."/>
            <person name="Chapple C."/>
            <person name="Chatterji S."/>
            <person name="Chinwalla A."/>
            <person name="Civetta A."/>
            <person name="Clifton S.W."/>
            <person name="Comeron J.M."/>
            <person name="Costello J.C."/>
            <person name="Coyne J.A."/>
            <person name="Daub J."/>
            <person name="David R.G."/>
            <person name="Delcher A.L."/>
            <person name="Delehaunty K."/>
            <person name="Do C.B."/>
            <person name="Ebling H."/>
            <person name="Edwards K."/>
            <person name="Eickbush T."/>
            <person name="Evans J.D."/>
            <person name="Filipski A."/>
            <person name="Findeiss S."/>
            <person name="Freyhult E."/>
            <person name="Fulton L."/>
            <person name="Fulton R."/>
            <person name="Garcia A.C."/>
            <person name="Gardiner A."/>
            <person name="Garfield D.A."/>
            <person name="Garvin B.E."/>
            <person name="Gibson G."/>
            <person name="Gilbert D."/>
            <person name="Gnerre S."/>
            <person name="Godfrey J."/>
            <person name="Good R."/>
            <person name="Gotea V."/>
            <person name="Gravely B."/>
            <person name="Greenberg A.J."/>
            <person name="Griffiths-Jones S."/>
            <person name="Gross S."/>
            <person name="Guigo R."/>
            <person name="Gustafson E.A."/>
            <person name="Haerty W."/>
            <person name="Hahn M.W."/>
            <person name="Halligan D.L."/>
            <person name="Halpern A.L."/>
            <person name="Halter G.M."/>
            <person name="Han M.V."/>
            <person name="Heger A."/>
            <person name="Hillier L."/>
            <person name="Hinrichs A.S."/>
            <person name="Holmes I."/>
            <person name="Hoskins R.A."/>
            <person name="Hubisz M.J."/>
            <person name="Hultmark D."/>
            <person name="Huntley M.A."/>
            <person name="Jaffe D.B."/>
            <person name="Jagadeeshan S."/>
            <person name="Jeck W.R."/>
            <person name="Johnson J."/>
            <person name="Jones C.D."/>
            <person name="Jordan W.C."/>
            <person name="Karpen G.H."/>
            <person name="Kataoka E."/>
            <person name="Keightley P.D."/>
            <person name="Kheradpour P."/>
            <person name="Kirkness E.F."/>
            <person name="Koerich L.B."/>
            <person name="Kristiansen K."/>
            <person name="Kudrna D."/>
            <person name="Kulathinal R.J."/>
            <person name="Kumar S."/>
            <person name="Kwok R."/>
            <person name="Lander E."/>
            <person name="Langley C.H."/>
            <person name="Lapoint R."/>
            <person name="Lazzaro B.P."/>
            <person name="Lee S.J."/>
            <person name="Levesque L."/>
            <person name="Li R."/>
            <person name="Lin C.F."/>
            <person name="Lin M.F."/>
            <person name="Lindblad-Toh K."/>
            <person name="Llopart A."/>
            <person name="Long M."/>
            <person name="Low L."/>
            <person name="Lozovsky E."/>
            <person name="Lu J."/>
            <person name="Luo M."/>
            <person name="Machado C.A."/>
            <person name="Makalowski W."/>
            <person name="Marzo M."/>
            <person name="Matsuda M."/>
            <person name="Matzkin L."/>
            <person name="McAllister B."/>
            <person name="McBride C.S."/>
            <person name="McKernan B."/>
            <person name="McKernan K."/>
            <person name="Mendez-Lago M."/>
            <person name="Minx P."/>
            <person name="Mollenhauer M.U."/>
            <person name="Montooth K."/>
            <person name="Mount S.M."/>
            <person name="Mu X."/>
            <person name="Myers E."/>
            <person name="Negre B."/>
            <person name="Newfeld S."/>
            <person name="Nielsen R."/>
            <person name="Noor M.A."/>
            <person name="O'Grady P."/>
            <person name="Pachter L."/>
            <person name="Papaceit M."/>
            <person name="Parisi M.J."/>
            <person name="Parisi M."/>
            <person name="Parts L."/>
            <person name="Pedersen J.S."/>
            <person name="Pesole G."/>
            <person name="Phillippy A.M."/>
            <person name="Ponting C.P."/>
            <person name="Pop M."/>
            <person name="Porcelli D."/>
            <person name="Powell J.R."/>
            <person name="Prohaska S."/>
            <person name="Pruitt K."/>
            <person name="Puig M."/>
            <person name="Quesneville H."/>
            <person name="Ram K.R."/>
            <person name="Rand D."/>
            <person name="Rasmussen M.D."/>
            <person name="Reed L.K."/>
            <person name="Reenan R."/>
            <person name="Reily A."/>
            <person name="Remington K.A."/>
            <person name="Rieger T.T."/>
            <person name="Ritchie M.G."/>
            <person name="Robin C."/>
            <person name="Rogers Y.H."/>
            <person name="Rohde C."/>
            <person name="Rozas J."/>
            <person name="Rubenfield M.J."/>
            <person name="Ruiz A."/>
            <person name="Russo S."/>
            <person name="Salzberg S.L."/>
            <person name="Sanchez-Gracia A."/>
            <person name="Saranga D.J."/>
            <person name="Sato H."/>
            <person name="Schaeffer S.W."/>
            <person name="Schatz M.C."/>
            <person name="Schlenke T."/>
            <person name="Schwartz R."/>
            <person name="Segarra C."/>
            <person name="Singh R.S."/>
            <person name="Sirot L."/>
            <person name="Sirota M."/>
            <person name="Sisneros N.B."/>
            <person name="Smith C.D."/>
            <person name="Smith T.F."/>
            <person name="Spieth J."/>
            <person name="Stage D.E."/>
            <person name="Stark A."/>
            <person name="Stephan W."/>
            <person name="Strausberg R.L."/>
            <person name="Strempel S."/>
            <person name="Sturgill D."/>
            <person name="Sutton G."/>
            <person name="Sutton G.G."/>
            <person name="Tao W."/>
            <person name="Teichmann S."/>
            <person name="Tobari Y.N."/>
            <person name="Tomimura Y."/>
            <person name="Tsolas J.M."/>
            <person name="Valente V.L."/>
            <person name="Venter E."/>
            <person name="Venter J.C."/>
            <person name="Vicario S."/>
            <person name="Vieira F.G."/>
            <person name="Vilella A.J."/>
            <person name="Villasante A."/>
            <person name="Walenz B."/>
            <person name="Wang J."/>
            <person name="Wasserman M."/>
            <person name="Watts T."/>
            <person name="Wilson D."/>
            <person name="Wilson R.K."/>
            <person name="Wing R.A."/>
            <person name="Wolfner M.F."/>
            <person name="Wong A."/>
            <person name="Wong G.K."/>
            <person name="Wu C.I."/>
            <person name="Wu G."/>
            <person name="Yamamoto D."/>
            <person name="Yang H.P."/>
            <person name="Yang S.P."/>
            <person name="Yorke J.A."/>
            <person name="Yoshida K."/>
            <person name="Zdobnov E."/>
            <person name="Zhang P."/>
            <person name="Zhang Y."/>
            <person name="Zimin A.V."/>
            <person name="Baldwin J."/>
            <person name="Abdouelleil A."/>
            <person name="Abdulkadir J."/>
            <person name="Abebe A."/>
            <person name="Abera B."/>
            <person name="Abreu J."/>
            <person name="Acer S.C."/>
            <person name="Aftuck L."/>
            <person name="Alexander A."/>
            <person name="An P."/>
            <person name="Anderson E."/>
            <person name="Anderson S."/>
            <person name="Arachi H."/>
            <person name="Azer M."/>
            <person name="Bachantsang P."/>
            <person name="Barry A."/>
            <person name="Bayul T."/>
            <person name="Berlin A."/>
            <person name="Bessette D."/>
            <person name="Bloom T."/>
            <person name="Blye J."/>
            <person name="Boguslavskiy L."/>
            <person name="Bonnet C."/>
            <person name="Boukhgalter B."/>
            <person name="Bourzgui I."/>
            <person name="Brown A."/>
            <person name="Cahill P."/>
            <person name="Channer S."/>
            <person name="Cheshatsang Y."/>
            <person name="Chuda L."/>
            <person name="Citroen M."/>
            <person name="Collymore A."/>
            <person name="Cooke P."/>
            <person name="Costello M."/>
            <person name="D'Aco K."/>
            <person name="Daza R."/>
            <person name="De Haan G."/>
            <person name="DeGray S."/>
            <person name="DeMaso C."/>
            <person name="Dhargay N."/>
            <person name="Dooley K."/>
            <person name="Dooley E."/>
            <person name="Doricent M."/>
            <person name="Dorje P."/>
            <person name="Dorjee K."/>
            <person name="Dupes A."/>
            <person name="Elong R."/>
            <person name="Falk J."/>
            <person name="Farina A."/>
            <person name="Faro S."/>
            <person name="Ferguson D."/>
            <person name="Fisher S."/>
            <person name="Foley C.D."/>
            <person name="Franke A."/>
            <person name="Friedrich D."/>
            <person name="Gadbois L."/>
            <person name="Gearin G."/>
            <person name="Gearin C.R."/>
            <person name="Giannoukos G."/>
            <person name="Goode T."/>
            <person name="Graham J."/>
            <person name="Grandbois E."/>
            <person name="Grewal S."/>
            <person name="Gyaltsen K."/>
            <person name="Hafez N."/>
            <person name="Hagos B."/>
            <person name="Hall J."/>
            <person name="Henson C."/>
            <person name="Hollinger A."/>
            <person name="Honan T."/>
            <person name="Huard M.D."/>
            <person name="Hughes L."/>
            <person name="Hurhula B."/>
            <person name="Husby M.E."/>
            <person name="Kamat A."/>
            <person name="Kanga B."/>
            <person name="Kashin S."/>
            <person name="Khazanovich D."/>
            <person name="Kisner P."/>
            <person name="Lance K."/>
            <person name="Lara M."/>
            <person name="Lee W."/>
            <person name="Lennon N."/>
            <person name="Letendre F."/>
            <person name="LeVine R."/>
            <person name="Lipovsky A."/>
            <person name="Liu X."/>
            <person name="Liu J."/>
            <person name="Liu S."/>
            <person name="Lokyitsang T."/>
            <person name="Lokyitsang Y."/>
            <person name="Lubonja R."/>
            <person name="Lui A."/>
            <person name="MacDonald P."/>
            <person name="Magnisalis V."/>
            <person name="Maru K."/>
            <person name="Matthews C."/>
            <person name="McCusker W."/>
            <person name="McDonough S."/>
            <person name="Mehta T."/>
            <person name="Meldrim J."/>
            <person name="Meneus L."/>
            <person name="Mihai O."/>
            <person name="Mihalev A."/>
            <person name="Mihova T."/>
            <person name="Mittelman R."/>
            <person name="Mlenga V."/>
            <person name="Montmayeur A."/>
            <person name="Mulrain L."/>
            <person name="Navidi A."/>
            <person name="Naylor J."/>
            <person name="Negash T."/>
            <person name="Nguyen T."/>
            <person name="Nguyen N."/>
            <person name="Nicol R."/>
            <person name="Norbu C."/>
            <person name="Norbu N."/>
            <person name="Novod N."/>
            <person name="O'Neill B."/>
            <person name="Osman S."/>
            <person name="Markiewicz E."/>
            <person name="Oyono O.L."/>
            <person name="Patti C."/>
            <person name="Phunkhang P."/>
            <person name="Pierre F."/>
            <person name="Priest M."/>
            <person name="Raghuraman S."/>
            <person name="Rege F."/>
            <person name="Reyes R."/>
            <person name="Rise C."/>
            <person name="Rogov P."/>
            <person name="Ross K."/>
            <person name="Ryan E."/>
            <person name="Settipalli S."/>
            <person name="Shea T."/>
            <person name="Sherpa N."/>
            <person name="Shi L."/>
            <person name="Shih D."/>
            <person name="Sparrow T."/>
            <person name="Spaulding J."/>
            <person name="Stalker J."/>
            <person name="Stange-Thomann N."/>
            <person name="Stavropoulos S."/>
            <person name="Stone C."/>
            <person name="Strader C."/>
            <person name="Tesfaye S."/>
            <person name="Thomson T."/>
            <person name="Thoulutsang Y."/>
            <person name="Thoulutsang D."/>
            <person name="Topham K."/>
            <person name="Topping I."/>
            <person name="Tsamla T."/>
            <person name="Vassiliev H."/>
            <person name="Vo A."/>
            <person name="Wangchuk T."/>
            <person name="Wangdi T."/>
            <person name="Weiand M."/>
            <person name="Wilkinson J."/>
            <person name="Wilson A."/>
            <person name="Yadav S."/>
            <person name="Young G."/>
            <person name="Yu Q."/>
            <person name="Zembek L."/>
            <person name="Zhong D."/>
            <person name="Zimmer A."/>
            <person name="Zwirko Z."/>
            <person name="Jaffe D.B."/>
            <person name="Alvarez P."/>
            <person name="Brockman W."/>
            <person name="Butler J."/>
            <person name="Chin C."/>
            <person name="Gnerre S."/>
            <person name="Grabherr M."/>
            <person name="Kleber M."/>
            <person name="Mauceli E."/>
            <person name="MacCallum I."/>
        </authorList>
    </citation>
    <scope>NUCLEOTIDE SEQUENCE [LARGE SCALE GENOMIC DNA]</scope>
    <source>
        <strain evidence="4">Tucson 15081-1352.22</strain>
    </source>
</reference>
<organism evidence="3 4">
    <name type="scientific">Drosophila mojavensis</name>
    <name type="common">Fruit fly</name>
    <dbReference type="NCBI Taxonomy" id="7230"/>
    <lineage>
        <taxon>Eukaryota</taxon>
        <taxon>Metazoa</taxon>
        <taxon>Ecdysozoa</taxon>
        <taxon>Arthropoda</taxon>
        <taxon>Hexapoda</taxon>
        <taxon>Insecta</taxon>
        <taxon>Pterygota</taxon>
        <taxon>Neoptera</taxon>
        <taxon>Endopterygota</taxon>
        <taxon>Diptera</taxon>
        <taxon>Brachycera</taxon>
        <taxon>Muscomorpha</taxon>
        <taxon>Ephydroidea</taxon>
        <taxon>Drosophilidae</taxon>
        <taxon>Drosophila</taxon>
    </lineage>
</organism>
<dbReference type="HOGENOM" id="CLU_485084_0_0_1"/>
<evidence type="ECO:0000256" key="1">
    <source>
        <dbReference type="SAM" id="Coils"/>
    </source>
</evidence>
<feature type="region of interest" description="Disordered" evidence="2">
    <location>
        <begin position="1"/>
        <end position="136"/>
    </location>
</feature>
<dbReference type="KEGG" id="dmo:Dmoj_GI14654"/>
<keyword evidence="1" id="KW-0175">Coiled coil</keyword>
<dbReference type="OrthoDB" id="7873088at2759"/>
<keyword evidence="4" id="KW-1185">Reference proteome</keyword>
<dbReference type="InParanoid" id="B4L2L1"/>
<evidence type="ECO:0000313" key="3">
    <source>
        <dbReference type="EMBL" id="EDW07809.2"/>
    </source>
</evidence>
<feature type="compositionally biased region" description="Basic residues" evidence="2">
    <location>
        <begin position="94"/>
        <end position="106"/>
    </location>
</feature>
<feature type="compositionally biased region" description="Low complexity" evidence="2">
    <location>
        <begin position="29"/>
        <end position="44"/>
    </location>
</feature>
<dbReference type="SMR" id="B4L2L1"/>
<name>B4L2L1_DROMO</name>